<dbReference type="OrthoDB" id="5514161at2"/>
<reference evidence="2 3" key="1">
    <citation type="submission" date="2016-10" db="EMBL/GenBank/DDBJ databases">
        <authorList>
            <person name="de Groot N.N."/>
        </authorList>
    </citation>
    <scope>NUCLEOTIDE SEQUENCE [LARGE SCALE GENOMIC DNA]</scope>
    <source>
        <strain evidence="2 3">DSM 8423</strain>
    </source>
</reference>
<dbReference type="Pfam" id="PF06938">
    <property type="entry name" value="DUF1285_N"/>
    <property type="match status" value="1"/>
</dbReference>
<evidence type="ECO:0000313" key="3">
    <source>
        <dbReference type="Proteomes" id="UP000198744"/>
    </source>
</evidence>
<name>A0A1H7XFG1_9BACT</name>
<feature type="domain" description="DUF1285" evidence="1">
    <location>
        <begin position="11"/>
        <end position="66"/>
    </location>
</feature>
<accession>A0A1H7XFG1</accession>
<sequence length="160" mass="19052">MTEIEKKDIPSIDIRIDKDGVWYYEGNEMFRKDILSTFFQELERDSTGKYFIRHNDQIFSIQVEDVPFAVKSIEFSADEKGIESFFSILLTDDSVETLDPATLRMEKDNVIYCAVKGQRFEARFTRSSYYQFAEYIQYDSENNIYYIKINDRIYEISPKE</sequence>
<organism evidence="2 3">
    <name type="scientific">Syntrophus gentianae</name>
    <dbReference type="NCBI Taxonomy" id="43775"/>
    <lineage>
        <taxon>Bacteria</taxon>
        <taxon>Pseudomonadati</taxon>
        <taxon>Thermodesulfobacteriota</taxon>
        <taxon>Syntrophia</taxon>
        <taxon>Syntrophales</taxon>
        <taxon>Syntrophaceae</taxon>
        <taxon>Syntrophus</taxon>
    </lineage>
</organism>
<dbReference type="Gene3D" id="3.10.540.10">
    <property type="entry name" value="duf1285 like domain"/>
    <property type="match status" value="1"/>
</dbReference>
<dbReference type="AlphaFoldDB" id="A0A1H7XFG1"/>
<dbReference type="EMBL" id="FOBS01000010">
    <property type="protein sequence ID" value="SEM32632.1"/>
    <property type="molecule type" value="Genomic_DNA"/>
</dbReference>
<dbReference type="InterPro" id="IPR048341">
    <property type="entry name" value="DUF1285_N"/>
</dbReference>
<evidence type="ECO:0000313" key="2">
    <source>
        <dbReference type="EMBL" id="SEM32632.1"/>
    </source>
</evidence>
<keyword evidence="3" id="KW-1185">Reference proteome</keyword>
<protein>
    <recommendedName>
        <fullName evidence="1">DUF1285 domain-containing protein</fullName>
    </recommendedName>
</protein>
<dbReference type="Proteomes" id="UP000198744">
    <property type="component" value="Unassembled WGS sequence"/>
</dbReference>
<proteinExistence type="predicted"/>
<dbReference type="STRING" id="43775.SAMN04489760_11097"/>
<evidence type="ECO:0000259" key="1">
    <source>
        <dbReference type="Pfam" id="PF06938"/>
    </source>
</evidence>
<gene>
    <name evidence="2" type="ORF">SAMN04489760_11097</name>
</gene>
<dbReference type="RefSeq" id="WP_093883326.1">
    <property type="nucleotide sequence ID" value="NZ_FOBS01000010.1"/>
</dbReference>